<evidence type="ECO:0000313" key="1">
    <source>
        <dbReference type="EMBL" id="GAA2485327.1"/>
    </source>
</evidence>
<dbReference type="Proteomes" id="UP001500730">
    <property type="component" value="Unassembled WGS sequence"/>
</dbReference>
<name>A0ABP5YVK9_9MICO</name>
<dbReference type="EMBL" id="BAAARE010000009">
    <property type="protein sequence ID" value="GAA2485327.1"/>
    <property type="molecule type" value="Genomic_DNA"/>
</dbReference>
<gene>
    <name evidence="1" type="ORF">GCM10009858_24080</name>
</gene>
<sequence>MTAPQRMPALARTTVQVPVRGGAAHWSYGTAIVGRPGTTEVLFTLPSAASRTPWARLDLASGELGSGTGMPGPLRCVHFPEAGEDPRWWVLGLHGVGRVDPEDPSAVHDVVRTGVGRYPNRLFSLGATHLAVGTDLSSNVVLLSKASAAPVGRLRLPKGSTSLTQAEELMRVFAPREGKVYDVDPVRLKVARRHTIPCGKGERLVGETLFYLAGEITPIRVLAPGEAPQPGVPVVLGHGAGTTVGSTVVPRELVSVNVHTLQLTGIGPHGSLPVPANAVEVLGVDREERVVVSTRDGFILVDPRSGAVLAQHVEPGGLVGAGMAHGSNTVVLATATSKPLGALALVSW</sequence>
<comment type="caution">
    <text evidence="1">The sequence shown here is derived from an EMBL/GenBank/DDBJ whole genome shotgun (WGS) entry which is preliminary data.</text>
</comment>
<accession>A0ABP5YVK9</accession>
<keyword evidence="2" id="KW-1185">Reference proteome</keyword>
<reference evidence="2" key="1">
    <citation type="journal article" date="2019" name="Int. J. Syst. Evol. Microbiol.">
        <title>The Global Catalogue of Microorganisms (GCM) 10K type strain sequencing project: providing services to taxonomists for standard genome sequencing and annotation.</title>
        <authorList>
            <consortium name="The Broad Institute Genomics Platform"/>
            <consortium name="The Broad Institute Genome Sequencing Center for Infectious Disease"/>
            <person name="Wu L."/>
            <person name="Ma J."/>
        </authorList>
    </citation>
    <scope>NUCLEOTIDE SEQUENCE [LARGE SCALE GENOMIC DNA]</scope>
    <source>
        <strain evidence="2">JCM 16259</strain>
    </source>
</reference>
<organism evidence="1 2">
    <name type="scientific">Terrabacter carboxydivorans</name>
    <dbReference type="NCBI Taxonomy" id="619730"/>
    <lineage>
        <taxon>Bacteria</taxon>
        <taxon>Bacillati</taxon>
        <taxon>Actinomycetota</taxon>
        <taxon>Actinomycetes</taxon>
        <taxon>Micrococcales</taxon>
        <taxon>Intrasporangiaceae</taxon>
        <taxon>Terrabacter</taxon>
    </lineage>
</organism>
<protein>
    <submittedName>
        <fullName evidence="1">Uncharacterized protein</fullName>
    </submittedName>
</protein>
<evidence type="ECO:0000313" key="2">
    <source>
        <dbReference type="Proteomes" id="UP001500730"/>
    </source>
</evidence>
<proteinExistence type="predicted"/>